<dbReference type="PROSITE" id="PS00028">
    <property type="entry name" value="ZINC_FINGER_C2H2_1"/>
    <property type="match status" value="2"/>
</dbReference>
<dbReference type="FunFam" id="3.30.160.60:FF:000100">
    <property type="entry name" value="Zinc finger 45-like"/>
    <property type="match status" value="1"/>
</dbReference>
<keyword evidence="16" id="KW-1185">Reference proteome</keyword>
<comment type="subcellular location">
    <subcellularLocation>
        <location evidence="2">Nucleus</location>
    </subcellularLocation>
</comment>
<dbReference type="SMART" id="SM00355">
    <property type="entry name" value="ZnF_C2H2"/>
    <property type="match status" value="4"/>
</dbReference>
<dbReference type="InterPro" id="IPR050457">
    <property type="entry name" value="ZnFinger_BTB_dom_contain"/>
</dbReference>
<name>A0A5J5CTA2_9PERO</name>
<comment type="caution">
    <text evidence="15">The sequence shown here is derived from an EMBL/GenBank/DDBJ whole genome shotgun (WGS) entry which is preliminary data.</text>
</comment>
<evidence type="ECO:0000256" key="10">
    <source>
        <dbReference type="ARBA" id="ARBA00023242"/>
    </source>
</evidence>
<feature type="compositionally biased region" description="Polar residues" evidence="12">
    <location>
        <begin position="302"/>
        <end position="313"/>
    </location>
</feature>
<feature type="domain" description="C2H2-type" evidence="14">
    <location>
        <begin position="439"/>
        <end position="466"/>
    </location>
</feature>
<dbReference type="GO" id="GO:0005634">
    <property type="term" value="C:nucleus"/>
    <property type="evidence" value="ECO:0007669"/>
    <property type="project" value="UniProtKB-SubCell"/>
</dbReference>
<accession>A0A5J5CTA2</accession>
<dbReference type="InterPro" id="IPR011333">
    <property type="entry name" value="SKP1/BTB/POZ_sf"/>
</dbReference>
<feature type="compositionally biased region" description="Basic and acidic residues" evidence="12">
    <location>
        <begin position="314"/>
        <end position="333"/>
    </location>
</feature>
<dbReference type="SMART" id="SM00225">
    <property type="entry name" value="BTB"/>
    <property type="match status" value="1"/>
</dbReference>
<dbReference type="Gene3D" id="3.30.710.10">
    <property type="entry name" value="Potassium Channel Kv1.1, Chain A"/>
    <property type="match status" value="1"/>
</dbReference>
<evidence type="ECO:0000313" key="15">
    <source>
        <dbReference type="EMBL" id="KAA8584229.1"/>
    </source>
</evidence>
<reference evidence="15 16" key="1">
    <citation type="submission" date="2019-08" db="EMBL/GenBank/DDBJ databases">
        <title>A chromosome-level genome assembly, high-density linkage maps, and genome scans reveal the genomic architecture of hybrid incompatibilities underlying speciation via character displacement in darters (Percidae: Etheostominae).</title>
        <authorList>
            <person name="Moran R.L."/>
            <person name="Catchen J.M."/>
            <person name="Fuller R.C."/>
        </authorList>
    </citation>
    <scope>NUCLEOTIDE SEQUENCE [LARGE SCALE GENOMIC DNA]</scope>
    <source>
        <strain evidence="15">EspeVRDwgs_2016</strain>
        <tissue evidence="15">Muscle</tissue>
    </source>
</reference>
<evidence type="ECO:0000256" key="7">
    <source>
        <dbReference type="ARBA" id="ARBA00023015"/>
    </source>
</evidence>
<dbReference type="InterPro" id="IPR036236">
    <property type="entry name" value="Znf_C2H2_sf"/>
</dbReference>
<dbReference type="PROSITE" id="PS50157">
    <property type="entry name" value="ZINC_FINGER_C2H2_2"/>
    <property type="match status" value="4"/>
</dbReference>
<feature type="compositionally biased region" description="Polar residues" evidence="12">
    <location>
        <begin position="186"/>
        <end position="197"/>
    </location>
</feature>
<keyword evidence="8" id="KW-0238">DNA-binding</keyword>
<proteinExistence type="predicted"/>
<dbReference type="PANTHER" id="PTHR46105">
    <property type="entry name" value="AGAP004733-PA"/>
    <property type="match status" value="1"/>
</dbReference>
<evidence type="ECO:0000313" key="16">
    <source>
        <dbReference type="Proteomes" id="UP000327493"/>
    </source>
</evidence>
<dbReference type="Proteomes" id="UP000327493">
    <property type="component" value="Chromosome 16"/>
</dbReference>
<dbReference type="Pfam" id="PF00096">
    <property type="entry name" value="zf-C2H2"/>
    <property type="match status" value="2"/>
</dbReference>
<evidence type="ECO:0000256" key="9">
    <source>
        <dbReference type="ARBA" id="ARBA00023163"/>
    </source>
</evidence>
<dbReference type="GO" id="GO:0000978">
    <property type="term" value="F:RNA polymerase II cis-regulatory region sequence-specific DNA binding"/>
    <property type="evidence" value="ECO:0007669"/>
    <property type="project" value="TreeGrafter"/>
</dbReference>
<evidence type="ECO:0000256" key="2">
    <source>
        <dbReference type="ARBA" id="ARBA00004123"/>
    </source>
</evidence>
<dbReference type="Pfam" id="PF00651">
    <property type="entry name" value="BTB"/>
    <property type="match status" value="1"/>
</dbReference>
<keyword evidence="7" id="KW-0805">Transcription regulation</keyword>
<feature type="domain" description="BTB" evidence="13">
    <location>
        <begin position="63"/>
        <end position="137"/>
    </location>
</feature>
<dbReference type="InterPro" id="IPR000210">
    <property type="entry name" value="BTB/POZ_dom"/>
</dbReference>
<dbReference type="PANTHER" id="PTHR46105:SF29">
    <property type="entry name" value="ZINC FINGER AND BTB DOMAIN CONTAINING 12"/>
    <property type="match status" value="1"/>
</dbReference>
<evidence type="ECO:0000256" key="5">
    <source>
        <dbReference type="ARBA" id="ARBA00022771"/>
    </source>
</evidence>
<dbReference type="GO" id="GO:0000981">
    <property type="term" value="F:DNA-binding transcription factor activity, RNA polymerase II-specific"/>
    <property type="evidence" value="ECO:0007669"/>
    <property type="project" value="TreeGrafter"/>
</dbReference>
<evidence type="ECO:0000256" key="11">
    <source>
        <dbReference type="PROSITE-ProRule" id="PRU00042"/>
    </source>
</evidence>
<evidence type="ECO:0008006" key="17">
    <source>
        <dbReference type="Google" id="ProtNLM"/>
    </source>
</evidence>
<gene>
    <name evidence="15" type="ORF">FQN60_008014</name>
</gene>
<evidence type="ECO:0000259" key="13">
    <source>
        <dbReference type="PROSITE" id="PS50097"/>
    </source>
</evidence>
<keyword evidence="9" id="KW-0804">Transcription</keyword>
<evidence type="ECO:0000256" key="12">
    <source>
        <dbReference type="SAM" id="MobiDB-lite"/>
    </source>
</evidence>
<evidence type="ECO:0000256" key="3">
    <source>
        <dbReference type="ARBA" id="ARBA00022723"/>
    </source>
</evidence>
<comment type="function">
    <text evidence="1">May be involved in transcriptional regulation.</text>
</comment>
<dbReference type="GO" id="GO:0008270">
    <property type="term" value="F:zinc ion binding"/>
    <property type="evidence" value="ECO:0007669"/>
    <property type="project" value="UniProtKB-KW"/>
</dbReference>
<feature type="domain" description="C2H2-type" evidence="14">
    <location>
        <begin position="386"/>
        <end position="408"/>
    </location>
</feature>
<feature type="region of interest" description="Disordered" evidence="12">
    <location>
        <begin position="182"/>
        <end position="241"/>
    </location>
</feature>
<evidence type="ECO:0000256" key="4">
    <source>
        <dbReference type="ARBA" id="ARBA00022737"/>
    </source>
</evidence>
<dbReference type="SUPFAM" id="SSF54695">
    <property type="entry name" value="POZ domain"/>
    <property type="match status" value="1"/>
</dbReference>
<sequence>MMMVVRAERLQTKRISLLSDPLGDSGSSTSMSSSSETLQFCFPTHGDSILSKINTLREEQRFCDITLLLGGTQSAPVQQPLHFHGHRAVLAASSDFLRDQFLLHEDRAELSLGVVSSVEVGKRLLLSCYTGLLEVPLREVVSYLTAASALQMSQVVEKCSQAVSQYLSPTLVSLKLERHSEKAVQQPDSDWPNTSFKNQEERDAARPSNSIQEAISKGGPVGSQSKSRCSQGVKGDGQGLREVRDDARRVVLAKIELTKDAESCLGTLESEEGEAIQPVHTNKPSHQVGLRCKLHPPAAGQDQISSTTRGSSAQHKELGDTSQDKDAEEKQKEEEETLLLADPLQECGELMDSNRFRLSGAHLPNSNISENELTEDSGSILVQRPYLCRRCDRVFQHLESYVGHLKKHREYLCLVCGKGFFQKSYLTRHIRDHTGVKPFRCPLCHKTFSQKAMLQGHLNLQTGHKPHNCKYCAVHFAHKPSLRRHLKDIHGKLEETVH</sequence>
<evidence type="ECO:0000256" key="1">
    <source>
        <dbReference type="ARBA" id="ARBA00003767"/>
    </source>
</evidence>
<keyword evidence="10" id="KW-0539">Nucleus</keyword>
<evidence type="ECO:0000256" key="8">
    <source>
        <dbReference type="ARBA" id="ARBA00023125"/>
    </source>
</evidence>
<organism evidence="15 16">
    <name type="scientific">Etheostoma spectabile</name>
    <name type="common">orangethroat darter</name>
    <dbReference type="NCBI Taxonomy" id="54343"/>
    <lineage>
        <taxon>Eukaryota</taxon>
        <taxon>Metazoa</taxon>
        <taxon>Chordata</taxon>
        <taxon>Craniata</taxon>
        <taxon>Vertebrata</taxon>
        <taxon>Euteleostomi</taxon>
        <taxon>Actinopterygii</taxon>
        <taxon>Neopterygii</taxon>
        <taxon>Teleostei</taxon>
        <taxon>Neoteleostei</taxon>
        <taxon>Acanthomorphata</taxon>
        <taxon>Eupercaria</taxon>
        <taxon>Perciformes</taxon>
        <taxon>Percoidei</taxon>
        <taxon>Percidae</taxon>
        <taxon>Etheostomatinae</taxon>
        <taxon>Etheostoma</taxon>
    </lineage>
</organism>
<feature type="domain" description="C2H2-type" evidence="14">
    <location>
        <begin position="467"/>
        <end position="495"/>
    </location>
</feature>
<dbReference type="AlphaFoldDB" id="A0A5J5CTA2"/>
<dbReference type="EMBL" id="VOFY01000016">
    <property type="protein sequence ID" value="KAA8584229.1"/>
    <property type="molecule type" value="Genomic_DNA"/>
</dbReference>
<feature type="region of interest" description="Disordered" evidence="12">
    <location>
        <begin position="275"/>
        <end position="337"/>
    </location>
</feature>
<dbReference type="Gene3D" id="3.30.160.60">
    <property type="entry name" value="Classic Zinc Finger"/>
    <property type="match status" value="2"/>
</dbReference>
<keyword evidence="4" id="KW-0677">Repeat</keyword>
<dbReference type="SUPFAM" id="SSF57667">
    <property type="entry name" value="beta-beta-alpha zinc fingers"/>
    <property type="match status" value="2"/>
</dbReference>
<keyword evidence="3" id="KW-0479">Metal-binding</keyword>
<dbReference type="InterPro" id="IPR013087">
    <property type="entry name" value="Znf_C2H2_type"/>
</dbReference>
<keyword evidence="5 11" id="KW-0863">Zinc-finger</keyword>
<protein>
    <recommendedName>
        <fullName evidence="17">BTB domain-containing protein</fullName>
    </recommendedName>
</protein>
<keyword evidence="6" id="KW-0862">Zinc</keyword>
<dbReference type="PROSITE" id="PS50097">
    <property type="entry name" value="BTB"/>
    <property type="match status" value="1"/>
</dbReference>
<dbReference type="FunFam" id="3.30.160.60:FF:000012">
    <property type="entry name" value="RB-associated KRAB zinc finger protein-like"/>
    <property type="match status" value="1"/>
</dbReference>
<evidence type="ECO:0000256" key="6">
    <source>
        <dbReference type="ARBA" id="ARBA00022833"/>
    </source>
</evidence>
<evidence type="ECO:0000259" key="14">
    <source>
        <dbReference type="PROSITE" id="PS50157"/>
    </source>
</evidence>
<feature type="domain" description="C2H2-type" evidence="14">
    <location>
        <begin position="411"/>
        <end position="438"/>
    </location>
</feature>